<evidence type="ECO:0000313" key="3">
    <source>
        <dbReference type="EMBL" id="KAF6147468.1"/>
    </source>
</evidence>
<dbReference type="EMBL" id="JACGCM010001902">
    <property type="protein sequence ID" value="KAF6147468.1"/>
    <property type="molecule type" value="Genomic_DNA"/>
</dbReference>
<organism evidence="3 4">
    <name type="scientific">Kingdonia uniflora</name>
    <dbReference type="NCBI Taxonomy" id="39325"/>
    <lineage>
        <taxon>Eukaryota</taxon>
        <taxon>Viridiplantae</taxon>
        <taxon>Streptophyta</taxon>
        <taxon>Embryophyta</taxon>
        <taxon>Tracheophyta</taxon>
        <taxon>Spermatophyta</taxon>
        <taxon>Magnoliopsida</taxon>
        <taxon>Ranunculales</taxon>
        <taxon>Circaeasteraceae</taxon>
        <taxon>Kingdonia</taxon>
    </lineage>
</organism>
<dbReference type="InterPro" id="IPR058942">
    <property type="entry name" value="AT3G52170-like"/>
</dbReference>
<dbReference type="AlphaFoldDB" id="A0A7J7LY61"/>
<feature type="domain" description="AT3G52170-like helix-turn-helix" evidence="2">
    <location>
        <begin position="32"/>
        <end position="80"/>
    </location>
</feature>
<evidence type="ECO:0000313" key="4">
    <source>
        <dbReference type="Proteomes" id="UP000541444"/>
    </source>
</evidence>
<dbReference type="OrthoDB" id="787154at2759"/>
<protein>
    <recommendedName>
        <fullName evidence="2">AT3G52170-like helix-turn-helix domain-containing protein</fullName>
    </recommendedName>
</protein>
<dbReference type="Proteomes" id="UP000541444">
    <property type="component" value="Unassembled WGS sequence"/>
</dbReference>
<dbReference type="Pfam" id="PF25896">
    <property type="entry name" value="HTH_AT3G52170"/>
    <property type="match status" value="1"/>
</dbReference>
<accession>A0A7J7LY61</accession>
<evidence type="ECO:0000256" key="1">
    <source>
        <dbReference type="SAM" id="MobiDB-lite"/>
    </source>
</evidence>
<gene>
    <name evidence="3" type="ORF">GIB67_021294</name>
</gene>
<evidence type="ECO:0000259" key="2">
    <source>
        <dbReference type="Pfam" id="PF25896"/>
    </source>
</evidence>
<dbReference type="PANTHER" id="PTHR34568">
    <property type="entry name" value="RRM DOMAIN-CONTAINING PROTEIN"/>
    <property type="match status" value="1"/>
</dbReference>
<comment type="caution">
    <text evidence="3">The sequence shown here is derived from an EMBL/GenBank/DDBJ whole genome shotgun (WGS) entry which is preliminary data.</text>
</comment>
<dbReference type="PANTHER" id="PTHR34568:SF1">
    <property type="entry name" value="DNA BINDING PROTEIN"/>
    <property type="match status" value="1"/>
</dbReference>
<feature type="compositionally biased region" description="Polar residues" evidence="1">
    <location>
        <begin position="314"/>
        <end position="323"/>
    </location>
</feature>
<name>A0A7J7LY61_9MAGN</name>
<sequence>MMHSAKVGLVGRTFALAKSNDSGGKKPRIRRSKEERKAMTESFVKMYQNSNDGKFPSLSLTHKEVGGSFYTIREIVREIIQENRVLGPSKLNIDEGNMDKYFEQYPGGPISVEPQDCLSFSSNEPSFPFNGQRSTSEELDNASNEQLIDHQQQILSNDGCSNGVLVNQEYWETSAMKSSGCANVDIPFTYLSSFQELNETLVGLENSVEKQCSDDLVIKKLDENLEEGENTVNIPFSDALINVKVKENLEKVENNVEKPCDDVLSSNKLEENLEGLEYIVDIHAFKITSILPNAIVETFPPKKISKVSRGTIGRSGNTENSTETIEEDETKKGEAHVTSNLLESADLQVDDDDETEIVEAHVTSNLMESANVQVDLSFKISDQIQMVGGTKPKYAPPNCVETKNSSTKDQSISTKATMIESKADVQSTCHSEEGRNSTLNRLKLKSWEGTSMKPSEVDDIPVWSAFKAFVTAFVKFWTD</sequence>
<dbReference type="InterPro" id="IPR058941">
    <property type="entry name" value="HTH_AT3G52170-like"/>
</dbReference>
<reference evidence="3 4" key="1">
    <citation type="journal article" date="2020" name="IScience">
        <title>Genome Sequencing of the Endangered Kingdonia uniflora (Circaeasteraceae, Ranunculales) Reveals Potential Mechanisms of Evolutionary Specialization.</title>
        <authorList>
            <person name="Sun Y."/>
            <person name="Deng T."/>
            <person name="Zhang A."/>
            <person name="Moore M.J."/>
            <person name="Landis J.B."/>
            <person name="Lin N."/>
            <person name="Zhang H."/>
            <person name="Zhang X."/>
            <person name="Huang J."/>
            <person name="Zhang X."/>
            <person name="Sun H."/>
            <person name="Wang H."/>
        </authorList>
    </citation>
    <scope>NUCLEOTIDE SEQUENCE [LARGE SCALE GENOMIC DNA]</scope>
    <source>
        <strain evidence="3">TB1705</strain>
        <tissue evidence="3">Leaf</tissue>
    </source>
</reference>
<proteinExistence type="predicted"/>
<keyword evidence="4" id="KW-1185">Reference proteome</keyword>
<feature type="region of interest" description="Disordered" evidence="1">
    <location>
        <begin position="307"/>
        <end position="333"/>
    </location>
</feature>